<accession>A0AAV4XRR5</accession>
<organism evidence="2 3">
    <name type="scientific">Caerostris extrusa</name>
    <name type="common">Bark spider</name>
    <name type="synonym">Caerostris bankana</name>
    <dbReference type="NCBI Taxonomy" id="172846"/>
    <lineage>
        <taxon>Eukaryota</taxon>
        <taxon>Metazoa</taxon>
        <taxon>Ecdysozoa</taxon>
        <taxon>Arthropoda</taxon>
        <taxon>Chelicerata</taxon>
        <taxon>Arachnida</taxon>
        <taxon>Araneae</taxon>
        <taxon>Araneomorphae</taxon>
        <taxon>Entelegynae</taxon>
        <taxon>Araneoidea</taxon>
        <taxon>Araneidae</taxon>
        <taxon>Caerostris</taxon>
    </lineage>
</organism>
<evidence type="ECO:0000313" key="3">
    <source>
        <dbReference type="Proteomes" id="UP001054945"/>
    </source>
</evidence>
<gene>
    <name evidence="2" type="ORF">CEXT_128371</name>
</gene>
<evidence type="ECO:0000313" key="2">
    <source>
        <dbReference type="EMBL" id="GIY96661.1"/>
    </source>
</evidence>
<reference evidence="2 3" key="1">
    <citation type="submission" date="2021-06" db="EMBL/GenBank/DDBJ databases">
        <title>Caerostris extrusa draft genome.</title>
        <authorList>
            <person name="Kono N."/>
            <person name="Arakawa K."/>
        </authorList>
    </citation>
    <scope>NUCLEOTIDE SEQUENCE [LARGE SCALE GENOMIC DNA]</scope>
</reference>
<name>A0AAV4XRR5_CAEEX</name>
<protein>
    <submittedName>
        <fullName evidence="2">Uncharacterized protein</fullName>
    </submittedName>
</protein>
<feature type="region of interest" description="Disordered" evidence="1">
    <location>
        <begin position="1"/>
        <end position="40"/>
    </location>
</feature>
<comment type="caution">
    <text evidence="2">The sequence shown here is derived from an EMBL/GenBank/DDBJ whole genome shotgun (WGS) entry which is preliminary data.</text>
</comment>
<sequence>MPAASHLENRTETSHSSPFPSLKGELTTAPGGFSSSTHLPNDNKAASVLKYGSNLSFKYSSSSYPHVLSLGGCSQQESLKKSPLI</sequence>
<dbReference type="EMBL" id="BPLR01000687">
    <property type="protein sequence ID" value="GIY96661.1"/>
    <property type="molecule type" value="Genomic_DNA"/>
</dbReference>
<evidence type="ECO:0000256" key="1">
    <source>
        <dbReference type="SAM" id="MobiDB-lite"/>
    </source>
</evidence>
<keyword evidence="3" id="KW-1185">Reference proteome</keyword>
<dbReference type="Proteomes" id="UP001054945">
    <property type="component" value="Unassembled WGS sequence"/>
</dbReference>
<proteinExistence type="predicted"/>
<dbReference type="AlphaFoldDB" id="A0AAV4XRR5"/>